<evidence type="ECO:0000259" key="11">
    <source>
        <dbReference type="PROSITE" id="PS51762"/>
    </source>
</evidence>
<comment type="caution">
    <text evidence="12">The sequence shown here is derived from an EMBL/GenBank/DDBJ whole genome shotgun (WGS) entry which is preliminary data.</text>
</comment>
<evidence type="ECO:0000256" key="2">
    <source>
        <dbReference type="ARBA" id="ARBA00006865"/>
    </source>
</evidence>
<dbReference type="InterPro" id="IPR005629">
    <property type="entry name" value="Skn1/Kre6/Sbg1"/>
</dbReference>
<dbReference type="CDD" id="cd08023">
    <property type="entry name" value="GH16_laminarinase_like"/>
    <property type="match status" value="1"/>
</dbReference>
<keyword evidence="4" id="KW-0812">Transmembrane</keyword>
<dbReference type="Proteomes" id="UP000323011">
    <property type="component" value="Unassembled WGS sequence"/>
</dbReference>
<keyword evidence="5" id="KW-0735">Signal-anchor</keyword>
<dbReference type="SUPFAM" id="SSF49899">
    <property type="entry name" value="Concanavalin A-like lectins/glucanases"/>
    <property type="match status" value="1"/>
</dbReference>
<dbReference type="PANTHER" id="PTHR10963:SF55">
    <property type="entry name" value="GLYCOSIDE HYDROLASE FAMILY 16 PROTEIN"/>
    <property type="match status" value="1"/>
</dbReference>
<evidence type="ECO:0000256" key="6">
    <source>
        <dbReference type="ARBA" id="ARBA00022989"/>
    </source>
</evidence>
<comment type="similarity">
    <text evidence="3">Belongs to the SKN1/KRE6 family.</text>
</comment>
<keyword evidence="8" id="KW-0325">Glycoprotein</keyword>
<feature type="chain" id="PRO_5023141301" description="GH16 domain-containing protein" evidence="10">
    <location>
        <begin position="23"/>
        <end position="288"/>
    </location>
</feature>
<evidence type="ECO:0000256" key="8">
    <source>
        <dbReference type="ARBA" id="ARBA00023180"/>
    </source>
</evidence>
<dbReference type="OMA" id="CNVYPGG"/>
<evidence type="ECO:0000313" key="12">
    <source>
        <dbReference type="EMBL" id="KAA0155378.1"/>
    </source>
</evidence>
<evidence type="ECO:0000256" key="9">
    <source>
        <dbReference type="ARBA" id="ARBA00023316"/>
    </source>
</evidence>
<dbReference type="EMBL" id="VLTN01000007">
    <property type="protein sequence ID" value="KAA0155378.1"/>
    <property type="molecule type" value="Genomic_DNA"/>
</dbReference>
<proteinExistence type="inferred from homology"/>
<dbReference type="InterPro" id="IPR050546">
    <property type="entry name" value="Glycosyl_Hydrlase_16"/>
</dbReference>
<dbReference type="InterPro" id="IPR013320">
    <property type="entry name" value="ConA-like_dom_sf"/>
</dbReference>
<dbReference type="PROSITE" id="PS51762">
    <property type="entry name" value="GH16_2"/>
    <property type="match status" value="1"/>
</dbReference>
<evidence type="ECO:0000256" key="3">
    <source>
        <dbReference type="ARBA" id="ARBA00010962"/>
    </source>
</evidence>
<dbReference type="Gene3D" id="2.60.120.200">
    <property type="match status" value="1"/>
</dbReference>
<accession>A0A5A8CRP4</accession>
<feature type="signal peptide" evidence="10">
    <location>
        <begin position="1"/>
        <end position="22"/>
    </location>
</feature>
<dbReference type="InterPro" id="IPR000757">
    <property type="entry name" value="Beta-glucanase-like"/>
</dbReference>
<dbReference type="AlphaFoldDB" id="A0A5A8CRP4"/>
<gene>
    <name evidence="12" type="ORF">FNF29_01753</name>
</gene>
<evidence type="ECO:0000256" key="10">
    <source>
        <dbReference type="SAM" id="SignalP"/>
    </source>
</evidence>
<evidence type="ECO:0000313" key="13">
    <source>
        <dbReference type="Proteomes" id="UP000323011"/>
    </source>
</evidence>
<evidence type="ECO:0000256" key="5">
    <source>
        <dbReference type="ARBA" id="ARBA00022968"/>
    </source>
</evidence>
<comment type="subcellular location">
    <subcellularLocation>
        <location evidence="1">Membrane</location>
        <topology evidence="1">Single-pass type II membrane protein</topology>
    </subcellularLocation>
</comment>
<feature type="domain" description="GH16" evidence="11">
    <location>
        <begin position="21"/>
        <end position="288"/>
    </location>
</feature>
<keyword evidence="6" id="KW-1133">Transmembrane helix</keyword>
<name>A0A5A8CRP4_CAFRO</name>
<dbReference type="PANTHER" id="PTHR10963">
    <property type="entry name" value="GLYCOSYL HYDROLASE-RELATED"/>
    <property type="match status" value="1"/>
</dbReference>
<keyword evidence="10" id="KW-0732">Signal</keyword>
<reference evidence="12 13" key="1">
    <citation type="submission" date="2019-07" db="EMBL/GenBank/DDBJ databases">
        <title>Genomes of Cafeteria roenbergensis.</title>
        <authorList>
            <person name="Fischer M.G."/>
            <person name="Hackl T."/>
            <person name="Roman M."/>
        </authorList>
    </citation>
    <scope>NUCLEOTIDE SEQUENCE [LARGE SCALE GENOMIC DNA]</scope>
    <source>
        <strain evidence="12 13">BVI</strain>
    </source>
</reference>
<dbReference type="Pfam" id="PF03935">
    <property type="entry name" value="SKN1_KRE6_Sbg1"/>
    <property type="match status" value="1"/>
</dbReference>
<dbReference type="GO" id="GO:0005975">
    <property type="term" value="P:carbohydrate metabolic process"/>
    <property type="evidence" value="ECO:0007669"/>
    <property type="project" value="InterPro"/>
</dbReference>
<protein>
    <recommendedName>
        <fullName evidence="11">GH16 domain-containing protein</fullName>
    </recommendedName>
</protein>
<evidence type="ECO:0000256" key="4">
    <source>
        <dbReference type="ARBA" id="ARBA00022692"/>
    </source>
</evidence>
<keyword evidence="9" id="KW-0961">Cell wall biogenesis/degradation</keyword>
<keyword evidence="7" id="KW-0472">Membrane</keyword>
<dbReference type="GO" id="GO:0004553">
    <property type="term" value="F:hydrolase activity, hydrolyzing O-glycosyl compounds"/>
    <property type="evidence" value="ECO:0007669"/>
    <property type="project" value="InterPro"/>
</dbReference>
<dbReference type="GO" id="GO:0016020">
    <property type="term" value="C:membrane"/>
    <property type="evidence" value="ECO:0007669"/>
    <property type="project" value="UniProtKB-SubCell"/>
</dbReference>
<sequence>MIAFLAPMSLLTTAVLLALAAGQRGPPFDPSRWRLDMLDEFDGNSLNTSLWTAKTGIHTSQEGEWYLPENVAVHGGRLTLTAKVSADPRKTGGLNYTSGWVDSKDNWAALGGRFEASCGFFIGAGGRSRGLWPAYWLMPQGGSCWPVSGEIDVMESLGGCHTGGMKTCGEQESHWDLHYSKTGACNNDGSIGNFTKPIPLSRHGNLFNESLSTFGVNYDVPGDQMTFYVNETVVGVHSGFNELVDKLHPWYHILNYAVGGPWGGFPDAETVFPTRMECDWVRHFSPQG</sequence>
<evidence type="ECO:0000256" key="7">
    <source>
        <dbReference type="ARBA" id="ARBA00023136"/>
    </source>
</evidence>
<evidence type="ECO:0000256" key="1">
    <source>
        <dbReference type="ARBA" id="ARBA00004606"/>
    </source>
</evidence>
<keyword evidence="13" id="KW-1185">Reference proteome</keyword>
<organism evidence="12 13">
    <name type="scientific">Cafeteria roenbergensis</name>
    <name type="common">Marine flagellate</name>
    <dbReference type="NCBI Taxonomy" id="33653"/>
    <lineage>
        <taxon>Eukaryota</taxon>
        <taxon>Sar</taxon>
        <taxon>Stramenopiles</taxon>
        <taxon>Bigyra</taxon>
        <taxon>Opalozoa</taxon>
        <taxon>Bicosoecida</taxon>
        <taxon>Cafeteriaceae</taxon>
        <taxon>Cafeteria</taxon>
    </lineage>
</organism>
<comment type="similarity">
    <text evidence="2">Belongs to the glycosyl hydrolase 16 family.</text>
</comment>